<dbReference type="Proteomes" id="UP000515159">
    <property type="component" value="Chromosome 11"/>
</dbReference>
<feature type="domain" description="Anti-proliferative protein" evidence="3">
    <location>
        <begin position="59"/>
        <end position="79"/>
    </location>
</feature>
<dbReference type="RefSeq" id="XP_033771067.1">
    <property type="nucleotide sequence ID" value="XM_033915176.1"/>
</dbReference>
<dbReference type="GeneID" id="117345885"/>
<proteinExistence type="inferred from homology"/>
<feature type="domain" description="Anti-proliferative protein" evidence="4">
    <location>
        <begin position="105"/>
        <end position="124"/>
    </location>
</feature>
<gene>
    <name evidence="6" type="primary">LOC117345885</name>
</gene>
<dbReference type="AlphaFoldDB" id="A0A6P8N6D1"/>
<evidence type="ECO:0000256" key="2">
    <source>
        <dbReference type="SAM" id="MobiDB-lite"/>
    </source>
</evidence>
<dbReference type="PANTHER" id="PTHR22978:SF45">
    <property type="entry name" value="B-CELL TRANSLOCATION GENE 5"/>
    <property type="match status" value="1"/>
</dbReference>
<dbReference type="SUPFAM" id="SSF160696">
    <property type="entry name" value="BTG domain-like"/>
    <property type="match status" value="1"/>
</dbReference>
<comment type="similarity">
    <text evidence="1">Belongs to the BTG family.</text>
</comment>
<dbReference type="InterPro" id="IPR036054">
    <property type="entry name" value="BTG-like_sf"/>
</dbReference>
<dbReference type="PROSITE" id="PS01203">
    <property type="entry name" value="BTG_2"/>
    <property type="match status" value="1"/>
</dbReference>
<dbReference type="Gene3D" id="3.90.640.90">
    <property type="entry name" value="Anti-proliferative protein, N-terminal domain"/>
    <property type="match status" value="1"/>
</dbReference>
<dbReference type="InterPro" id="IPR033332">
    <property type="entry name" value="BTG"/>
</dbReference>
<feature type="region of interest" description="Disordered" evidence="2">
    <location>
        <begin position="137"/>
        <end position="188"/>
    </location>
</feature>
<accession>A0A6P8N6D1</accession>
<reference evidence="6" key="1">
    <citation type="submission" date="2025-08" db="UniProtKB">
        <authorList>
            <consortium name="RefSeq"/>
        </authorList>
    </citation>
    <scope>IDENTIFICATION</scope>
</reference>
<protein>
    <submittedName>
        <fullName evidence="6">Protein BTG3-like</fullName>
    </submittedName>
</protein>
<dbReference type="OrthoDB" id="19928at2759"/>
<dbReference type="PRINTS" id="PR00310">
    <property type="entry name" value="ANTIPRLFBTG1"/>
</dbReference>
<evidence type="ECO:0000259" key="3">
    <source>
        <dbReference type="PROSITE" id="PS00960"/>
    </source>
</evidence>
<keyword evidence="5" id="KW-1185">Reference proteome</keyword>
<dbReference type="GO" id="GO:0005634">
    <property type="term" value="C:nucleus"/>
    <property type="evidence" value="ECO:0007669"/>
    <property type="project" value="TreeGrafter"/>
</dbReference>
<feature type="compositionally biased region" description="Basic and acidic residues" evidence="2">
    <location>
        <begin position="137"/>
        <end position="165"/>
    </location>
</feature>
<evidence type="ECO:0000313" key="5">
    <source>
        <dbReference type="Proteomes" id="UP000515159"/>
    </source>
</evidence>
<dbReference type="GO" id="GO:0005737">
    <property type="term" value="C:cytoplasm"/>
    <property type="evidence" value="ECO:0007669"/>
    <property type="project" value="TreeGrafter"/>
</dbReference>
<dbReference type="PROSITE" id="PS00960">
    <property type="entry name" value="BTG_1"/>
    <property type="match status" value="1"/>
</dbReference>
<dbReference type="InterPro" id="IPR002087">
    <property type="entry name" value="Anti_prolifrtn"/>
</dbReference>
<dbReference type="KEGG" id="gsh:117345885"/>
<dbReference type="SMART" id="SM00099">
    <property type="entry name" value="btg1"/>
    <property type="match status" value="1"/>
</dbReference>
<evidence type="ECO:0000313" key="6">
    <source>
        <dbReference type="RefSeq" id="XP_033771067.1"/>
    </source>
</evidence>
<dbReference type="InParanoid" id="A0A6P8N6D1"/>
<dbReference type="FunFam" id="3.90.640.90:FF:000002">
    <property type="entry name" value="BTG anti-proliferation factor 4"/>
    <property type="match status" value="1"/>
</dbReference>
<sequence>MQTIGSGSAESPQVPAEMREELCAGIDYLMKMVNRHQKLDRSKVEVFGEKLMEILSQKYTGHWYPESPVKGQAYRCIRINQKQQVDDCLLQACESSGLQYSELSLPKEMSLWIDPKEVSCRLGENSYHFQVRFPGEKNKDIEKRSPSEQETSDYHSEGSDSHADSSDDDESTRKRKERQVKQGTSAKDSTKKRLEYFYHPAQANPVFLPFSRGGVSLLPTYQPVTLYYIYPELQKFCTQPLPHTRRQKRKTAKS</sequence>
<organism evidence="5 6">
    <name type="scientific">Geotrypetes seraphini</name>
    <name type="common">Gaboon caecilian</name>
    <name type="synonym">Caecilia seraphini</name>
    <dbReference type="NCBI Taxonomy" id="260995"/>
    <lineage>
        <taxon>Eukaryota</taxon>
        <taxon>Metazoa</taxon>
        <taxon>Chordata</taxon>
        <taxon>Craniata</taxon>
        <taxon>Vertebrata</taxon>
        <taxon>Euteleostomi</taxon>
        <taxon>Amphibia</taxon>
        <taxon>Gymnophiona</taxon>
        <taxon>Geotrypetes</taxon>
    </lineage>
</organism>
<dbReference type="Pfam" id="PF07742">
    <property type="entry name" value="BTG"/>
    <property type="match status" value="1"/>
</dbReference>
<evidence type="ECO:0000259" key="4">
    <source>
        <dbReference type="PROSITE" id="PS01203"/>
    </source>
</evidence>
<dbReference type="PANTHER" id="PTHR22978">
    <property type="entry name" value="B-CELL TRANSLOCATION GENE"/>
    <property type="match status" value="1"/>
</dbReference>
<evidence type="ECO:0000256" key="1">
    <source>
        <dbReference type="ARBA" id="ARBA00007989"/>
    </source>
</evidence>
<name>A0A6P8N6D1_GEOSA</name>